<protein>
    <submittedName>
        <fullName evidence="1">Uncharacterized protein</fullName>
    </submittedName>
</protein>
<gene>
    <name evidence="1" type="ORF">BRAPAZ1V2_A06P25750.2</name>
</gene>
<dbReference type="Gramene" id="A06p25750.2_BraZ1">
    <property type="protein sequence ID" value="A06p25750.2_BraZ1.CDS.1"/>
    <property type="gene ID" value="A06g25750.2_BraZ1"/>
</dbReference>
<evidence type="ECO:0000313" key="1">
    <source>
        <dbReference type="EMBL" id="CAG7870335.1"/>
    </source>
</evidence>
<name>A0A8D9D460_BRACM</name>
<evidence type="ECO:0000313" key="2">
    <source>
        <dbReference type="Proteomes" id="UP000694005"/>
    </source>
</evidence>
<dbReference type="Proteomes" id="UP000694005">
    <property type="component" value="Chromosome A06"/>
</dbReference>
<dbReference type="EMBL" id="LS974622">
    <property type="protein sequence ID" value="CAG7870335.1"/>
    <property type="molecule type" value="Genomic_DNA"/>
</dbReference>
<accession>A0A8D9D460</accession>
<proteinExistence type="predicted"/>
<reference evidence="1 2" key="1">
    <citation type="submission" date="2021-07" db="EMBL/GenBank/DDBJ databases">
        <authorList>
            <consortium name="Genoscope - CEA"/>
            <person name="William W."/>
        </authorList>
    </citation>
    <scope>NUCLEOTIDE SEQUENCE [LARGE SCALE GENOMIC DNA]</scope>
</reference>
<dbReference type="AlphaFoldDB" id="A0A8D9D460"/>
<organism evidence="1 2">
    <name type="scientific">Brassica campestris</name>
    <name type="common">Field mustard</name>
    <dbReference type="NCBI Taxonomy" id="3711"/>
    <lineage>
        <taxon>Eukaryota</taxon>
        <taxon>Viridiplantae</taxon>
        <taxon>Streptophyta</taxon>
        <taxon>Embryophyta</taxon>
        <taxon>Tracheophyta</taxon>
        <taxon>Spermatophyta</taxon>
        <taxon>Magnoliopsida</taxon>
        <taxon>eudicotyledons</taxon>
        <taxon>Gunneridae</taxon>
        <taxon>Pentapetalae</taxon>
        <taxon>rosids</taxon>
        <taxon>malvids</taxon>
        <taxon>Brassicales</taxon>
        <taxon>Brassicaceae</taxon>
        <taxon>Brassiceae</taxon>
        <taxon>Brassica</taxon>
    </lineage>
</organism>
<sequence>MNLQQNNFSLAFHQASGVHPSNQELSTINPIFIEPKTSLFKHRSN</sequence>